<dbReference type="Proteomes" id="UP000279833">
    <property type="component" value="Unassembled WGS sequence"/>
</dbReference>
<dbReference type="EMBL" id="UZAK01039442">
    <property type="protein sequence ID" value="VDP62974.1"/>
    <property type="molecule type" value="Genomic_DNA"/>
</dbReference>
<accession>A0A183KQ27</accession>
<dbReference type="WBParaSite" id="SCUD_0001716401-mRNA-1">
    <property type="protein sequence ID" value="SCUD_0001716401-mRNA-1"/>
    <property type="gene ID" value="SCUD_0001716401"/>
</dbReference>
<dbReference type="AlphaFoldDB" id="A0A183KQ27"/>
<name>A0A183KQ27_9TREM</name>
<evidence type="ECO:0000313" key="2">
    <source>
        <dbReference type="Proteomes" id="UP000279833"/>
    </source>
</evidence>
<evidence type="ECO:0000313" key="1">
    <source>
        <dbReference type="EMBL" id="VDP62974.1"/>
    </source>
</evidence>
<proteinExistence type="predicted"/>
<sequence length="57" mass="6722">MELQILYIPQKFSGRNQLSQFDTISFKYLEVKLRSKASNDISPNYETSPVFLNDYSR</sequence>
<protein>
    <submittedName>
        <fullName evidence="1 3">Uncharacterized protein</fullName>
    </submittedName>
</protein>
<keyword evidence="2" id="KW-1185">Reference proteome</keyword>
<reference evidence="3" key="1">
    <citation type="submission" date="2016-06" db="UniProtKB">
        <authorList>
            <consortium name="WormBaseParasite"/>
        </authorList>
    </citation>
    <scope>IDENTIFICATION</scope>
</reference>
<gene>
    <name evidence="1" type="ORF">SCUD_LOCUS17161</name>
</gene>
<evidence type="ECO:0000313" key="3">
    <source>
        <dbReference type="WBParaSite" id="SCUD_0001716401-mRNA-1"/>
    </source>
</evidence>
<reference evidence="1 2" key="2">
    <citation type="submission" date="2018-11" db="EMBL/GenBank/DDBJ databases">
        <authorList>
            <consortium name="Pathogen Informatics"/>
        </authorList>
    </citation>
    <scope>NUCLEOTIDE SEQUENCE [LARGE SCALE GENOMIC DNA]</scope>
    <source>
        <strain evidence="1">Dakar</strain>
        <strain evidence="2">Dakar, Senegal</strain>
    </source>
</reference>
<organism evidence="3">
    <name type="scientific">Schistosoma curassoni</name>
    <dbReference type="NCBI Taxonomy" id="6186"/>
    <lineage>
        <taxon>Eukaryota</taxon>
        <taxon>Metazoa</taxon>
        <taxon>Spiralia</taxon>
        <taxon>Lophotrochozoa</taxon>
        <taxon>Platyhelminthes</taxon>
        <taxon>Trematoda</taxon>
        <taxon>Digenea</taxon>
        <taxon>Strigeidida</taxon>
        <taxon>Schistosomatoidea</taxon>
        <taxon>Schistosomatidae</taxon>
        <taxon>Schistosoma</taxon>
    </lineage>
</organism>